<keyword evidence="3" id="KW-0614">Plasmid</keyword>
<dbReference type="AlphaFoldDB" id="A0A125Y9W9"/>
<dbReference type="GeneID" id="45025490"/>
<dbReference type="InterPro" id="IPR036938">
    <property type="entry name" value="PAP2/HPO_sf"/>
</dbReference>
<evidence type="ECO:0000313" key="3">
    <source>
        <dbReference type="EMBL" id="ACO25709.1"/>
    </source>
</evidence>
<feature type="transmembrane region" description="Helical" evidence="1">
    <location>
        <begin position="258"/>
        <end position="276"/>
    </location>
</feature>
<dbReference type="PANTHER" id="PTHR14969:SF13">
    <property type="entry name" value="AT30094P"/>
    <property type="match status" value="1"/>
</dbReference>
<organism evidence="3 4">
    <name type="scientific">Bacillus cereus (strain 03BB102)</name>
    <dbReference type="NCBI Taxonomy" id="572264"/>
    <lineage>
        <taxon>Bacteria</taxon>
        <taxon>Bacillati</taxon>
        <taxon>Bacillota</taxon>
        <taxon>Bacilli</taxon>
        <taxon>Bacillales</taxon>
        <taxon>Bacillaceae</taxon>
        <taxon>Bacillus</taxon>
        <taxon>Bacillus cereus group</taxon>
    </lineage>
</organism>
<feature type="transmembrane region" description="Helical" evidence="1">
    <location>
        <begin position="120"/>
        <end position="141"/>
    </location>
</feature>
<dbReference type="EMBL" id="CP001406">
    <property type="protein sequence ID" value="ACO25709.1"/>
    <property type="molecule type" value="Genomic_DNA"/>
</dbReference>
<sequence>MFNFDVSFLKWMNNIENVTLSSYLKFVSNMASETLYLIIISMIYWCVSKRKAFHMINIICISGYISVMTKGFLKIPRPFTYDGIQALYEESASGYSFPSTHVQLTTTFWSSLMVLFKKKIIYLIGTVFIVLIAISRLYLRVHWFSDVIGSIIIGVVIICLYVKFIMKISDIKIPFLQWGIVIFSLIAYYFTDQVENYKVLGIATGTTIGMILERKFVNFNEKNVFIVQLCKITTGLFFVMAIQVILKKSIPELIFVRYAMTGFAITFICPYVFRIFHVHR</sequence>
<dbReference type="Proteomes" id="UP000002210">
    <property type="component" value="Plasmid p03BB102_179"/>
</dbReference>
<name>A0A125Y9W9_BACC3</name>
<keyword evidence="1" id="KW-0472">Membrane</keyword>
<dbReference type="KEGG" id="bcx:BCA_A0108"/>
<dbReference type="SMART" id="SM00014">
    <property type="entry name" value="acidPPc"/>
    <property type="match status" value="1"/>
</dbReference>
<dbReference type="Gene3D" id="1.20.144.10">
    <property type="entry name" value="Phosphatidic acid phosphatase type 2/haloperoxidase"/>
    <property type="match status" value="1"/>
</dbReference>
<evidence type="ECO:0000259" key="2">
    <source>
        <dbReference type="SMART" id="SM00014"/>
    </source>
</evidence>
<dbReference type="SUPFAM" id="SSF48317">
    <property type="entry name" value="Acid phosphatase/Vanadium-dependent haloperoxidase"/>
    <property type="match status" value="1"/>
</dbReference>
<geneLocation type="plasmid" evidence="3 4">
    <name>p03BB102_179</name>
</geneLocation>
<keyword evidence="1" id="KW-0812">Transmembrane</keyword>
<evidence type="ECO:0000256" key="1">
    <source>
        <dbReference type="SAM" id="Phobius"/>
    </source>
</evidence>
<reference evidence="3 4" key="1">
    <citation type="submission" date="2009-02" db="EMBL/GenBank/DDBJ databases">
        <title>Genome sequence of Bacillus cereus 03BB102.</title>
        <authorList>
            <person name="Dodson R.J."/>
            <person name="Jackson P."/>
            <person name="Munk A.C."/>
            <person name="Brettin T."/>
            <person name="Bruce D."/>
            <person name="Detter C."/>
            <person name="Tapia R."/>
            <person name="Han C."/>
            <person name="Sutton G."/>
            <person name="Sims D."/>
        </authorList>
    </citation>
    <scope>NUCLEOTIDE SEQUENCE [LARGE SCALE GENOMIC DNA]</scope>
    <source>
        <strain evidence="3 4">03BB102</strain>
        <plasmid evidence="4">Plasmid p03BB102_179</plasmid>
    </source>
</reference>
<feature type="transmembrane region" description="Helical" evidence="1">
    <location>
        <begin position="224"/>
        <end position="246"/>
    </location>
</feature>
<dbReference type="CDD" id="cd03393">
    <property type="entry name" value="PAP2_like_3"/>
    <property type="match status" value="1"/>
</dbReference>
<dbReference type="PATRIC" id="fig|572264.18.peg.5532"/>
<dbReference type="InterPro" id="IPR000326">
    <property type="entry name" value="PAP2/HPO"/>
</dbReference>
<feature type="transmembrane region" description="Helical" evidence="1">
    <location>
        <begin position="26"/>
        <end position="47"/>
    </location>
</feature>
<protein>
    <submittedName>
        <fullName evidence="3">Phosphatase, PAP2 family</fullName>
    </submittedName>
</protein>
<accession>A0A125Y9W9</accession>
<feature type="domain" description="Phosphatidic acid phosphatase type 2/haloperoxidase" evidence="2">
    <location>
        <begin position="53"/>
        <end position="162"/>
    </location>
</feature>
<gene>
    <name evidence="3" type="ordered locus">BCA_A0108</name>
</gene>
<feature type="transmembrane region" description="Helical" evidence="1">
    <location>
        <begin position="173"/>
        <end position="190"/>
    </location>
</feature>
<keyword evidence="1" id="KW-1133">Transmembrane helix</keyword>
<dbReference type="Pfam" id="PF01569">
    <property type="entry name" value="PAP2"/>
    <property type="match status" value="1"/>
</dbReference>
<feature type="transmembrane region" description="Helical" evidence="1">
    <location>
        <begin position="147"/>
        <end position="166"/>
    </location>
</feature>
<dbReference type="RefSeq" id="WP_000481542.1">
    <property type="nucleotide sequence ID" value="NC_012473.1"/>
</dbReference>
<proteinExistence type="predicted"/>
<evidence type="ECO:0000313" key="4">
    <source>
        <dbReference type="Proteomes" id="UP000002210"/>
    </source>
</evidence>
<dbReference type="PANTHER" id="PTHR14969">
    <property type="entry name" value="SPHINGOSINE-1-PHOSPHATE PHOSPHOHYDROLASE"/>
    <property type="match status" value="1"/>
</dbReference>